<protein>
    <submittedName>
        <fullName evidence="2">Uncharacterized protein</fullName>
    </submittedName>
</protein>
<dbReference type="EMBL" id="AMZH03002649">
    <property type="protein sequence ID" value="RRT74853.1"/>
    <property type="molecule type" value="Genomic_DNA"/>
</dbReference>
<sequence>MGGGSPCPGPRFRVHRPCQDTDGAKTPAVETNGTTQKRTNEGAVDWILGVTRKKRAISGGVWLCSKAGVEQLGVGERNILLRKHTSHSKQ</sequence>
<dbReference type="Proteomes" id="UP000287651">
    <property type="component" value="Unassembled WGS sequence"/>
</dbReference>
<evidence type="ECO:0000313" key="3">
    <source>
        <dbReference type="Proteomes" id="UP000287651"/>
    </source>
</evidence>
<organism evidence="2 3">
    <name type="scientific">Ensete ventricosum</name>
    <name type="common">Abyssinian banana</name>
    <name type="synonym">Musa ensete</name>
    <dbReference type="NCBI Taxonomy" id="4639"/>
    <lineage>
        <taxon>Eukaryota</taxon>
        <taxon>Viridiplantae</taxon>
        <taxon>Streptophyta</taxon>
        <taxon>Embryophyta</taxon>
        <taxon>Tracheophyta</taxon>
        <taxon>Spermatophyta</taxon>
        <taxon>Magnoliopsida</taxon>
        <taxon>Liliopsida</taxon>
        <taxon>Zingiberales</taxon>
        <taxon>Musaceae</taxon>
        <taxon>Ensete</taxon>
    </lineage>
</organism>
<accession>A0A427AF28</accession>
<feature type="region of interest" description="Disordered" evidence="1">
    <location>
        <begin position="1"/>
        <end position="37"/>
    </location>
</feature>
<reference evidence="2 3" key="1">
    <citation type="journal article" date="2014" name="Agronomy (Basel)">
        <title>A Draft Genome Sequence for Ensete ventricosum, the Drought-Tolerant Tree Against Hunger.</title>
        <authorList>
            <person name="Harrison J."/>
            <person name="Moore K.A."/>
            <person name="Paszkiewicz K."/>
            <person name="Jones T."/>
            <person name="Grant M."/>
            <person name="Ambacheew D."/>
            <person name="Muzemil S."/>
            <person name="Studholme D.J."/>
        </authorList>
    </citation>
    <scope>NUCLEOTIDE SEQUENCE [LARGE SCALE GENOMIC DNA]</scope>
</reference>
<comment type="caution">
    <text evidence="2">The sequence shown here is derived from an EMBL/GenBank/DDBJ whole genome shotgun (WGS) entry which is preliminary data.</text>
</comment>
<proteinExistence type="predicted"/>
<evidence type="ECO:0000313" key="2">
    <source>
        <dbReference type="EMBL" id="RRT74853.1"/>
    </source>
</evidence>
<gene>
    <name evidence="2" type="ORF">B296_00021732</name>
</gene>
<name>A0A427AF28_ENSVE</name>
<evidence type="ECO:0000256" key="1">
    <source>
        <dbReference type="SAM" id="MobiDB-lite"/>
    </source>
</evidence>
<dbReference type="AlphaFoldDB" id="A0A427AF28"/>